<dbReference type="GO" id="GO:0050515">
    <property type="term" value="F:4-(cytidine 5'-diphospho)-2-C-methyl-D-erythritol kinase activity"/>
    <property type="evidence" value="ECO:0007669"/>
    <property type="project" value="UniProtKB-UniRule"/>
</dbReference>
<evidence type="ECO:0000256" key="3">
    <source>
        <dbReference type="ARBA" id="ARBA00017473"/>
    </source>
</evidence>
<dbReference type="Proteomes" id="UP000294813">
    <property type="component" value="Unassembled WGS sequence"/>
</dbReference>
<feature type="active site" evidence="9">
    <location>
        <position position="134"/>
    </location>
</feature>
<evidence type="ECO:0000256" key="4">
    <source>
        <dbReference type="ARBA" id="ARBA00022679"/>
    </source>
</evidence>
<evidence type="ECO:0000256" key="7">
    <source>
        <dbReference type="ARBA" id="ARBA00022840"/>
    </source>
</evidence>
<dbReference type="Gene3D" id="3.30.70.890">
    <property type="entry name" value="GHMP kinase, C-terminal domain"/>
    <property type="match status" value="1"/>
</dbReference>
<evidence type="ECO:0000256" key="9">
    <source>
        <dbReference type="HAMAP-Rule" id="MF_00061"/>
    </source>
</evidence>
<keyword evidence="5 9" id="KW-0547">Nucleotide-binding</keyword>
<keyword evidence="9" id="KW-0414">Isoprene biosynthesis</keyword>
<dbReference type="SUPFAM" id="SSF54211">
    <property type="entry name" value="Ribosomal protein S5 domain 2-like"/>
    <property type="match status" value="1"/>
</dbReference>
<accession>A0A4R2RVM1</accession>
<dbReference type="GO" id="GO:0005524">
    <property type="term" value="F:ATP binding"/>
    <property type="evidence" value="ECO:0007669"/>
    <property type="project" value="UniProtKB-UniRule"/>
</dbReference>
<dbReference type="PANTHER" id="PTHR43527:SF2">
    <property type="entry name" value="4-DIPHOSPHOCYTIDYL-2-C-METHYL-D-ERYTHRITOL KINASE, CHLOROPLASTIC"/>
    <property type="match status" value="1"/>
</dbReference>
<keyword evidence="4 9" id="KW-0808">Transferase</keyword>
<sequence>MQMLAPAKINLSLDVLGRRDDGYHQVSMVMQTIALFDRVHVEEVSRSGVFLSGGSSEAPPDRSNLVYRAAALVLARAGRTGGVAIDLVKNIPVAAGLAGGSSDAAITIKLMNRLLGLGWSLAEMEALAAELGSDVPFLIRGGTALASGRGEQLTALPAAPTFWLVVVKPPFGASTPRVYQALGAPPYPGGQHREGATAKVMAALAAGSYGALIAAVGNDLEQVTIGWHQELQELKEALVRHGCDRALMSGSGPTILGFTEHEDVARQAAQAIEQSAYWSGYGVWVAKTLTEQEGNEG</sequence>
<evidence type="ECO:0000313" key="12">
    <source>
        <dbReference type="EMBL" id="TCP68462.1"/>
    </source>
</evidence>
<dbReference type="Gene3D" id="3.30.230.10">
    <property type="match status" value="1"/>
</dbReference>
<dbReference type="Pfam" id="PF00288">
    <property type="entry name" value="GHMP_kinases_N"/>
    <property type="match status" value="1"/>
</dbReference>
<dbReference type="InterPro" id="IPR036554">
    <property type="entry name" value="GHMP_kinase_C_sf"/>
</dbReference>
<feature type="binding site" evidence="9">
    <location>
        <begin position="92"/>
        <end position="102"/>
    </location>
    <ligand>
        <name>ATP</name>
        <dbReference type="ChEBI" id="CHEBI:30616"/>
    </ligand>
</feature>
<proteinExistence type="inferred from homology"/>
<protein>
    <recommendedName>
        <fullName evidence="3 9">4-diphosphocytidyl-2-C-methyl-D-erythritol kinase</fullName>
        <shortName evidence="9">CMK</shortName>
        <ecNumber evidence="2 9">2.7.1.148</ecNumber>
    </recommendedName>
    <alternativeName>
        <fullName evidence="8 9">4-(cytidine-5'-diphospho)-2-C-methyl-D-erythritol kinase</fullName>
    </alternativeName>
</protein>
<dbReference type="UniPathway" id="UPA00056">
    <property type="reaction ID" value="UER00094"/>
</dbReference>
<dbReference type="HAMAP" id="MF_00061">
    <property type="entry name" value="IspE"/>
    <property type="match status" value="1"/>
</dbReference>
<keyword evidence="13" id="KW-1185">Reference proteome</keyword>
<organism evidence="12 13">
    <name type="scientific">Heliophilum fasciatum</name>
    <dbReference type="NCBI Taxonomy" id="35700"/>
    <lineage>
        <taxon>Bacteria</taxon>
        <taxon>Bacillati</taxon>
        <taxon>Bacillota</taxon>
        <taxon>Clostridia</taxon>
        <taxon>Eubacteriales</taxon>
        <taxon>Heliobacteriaceae</taxon>
        <taxon>Heliophilum</taxon>
    </lineage>
</organism>
<dbReference type="SUPFAM" id="SSF55060">
    <property type="entry name" value="GHMP Kinase, C-terminal domain"/>
    <property type="match status" value="1"/>
</dbReference>
<keyword evidence="7 9" id="KW-0067">ATP-binding</keyword>
<dbReference type="EMBL" id="SLXT01000003">
    <property type="protein sequence ID" value="TCP68462.1"/>
    <property type="molecule type" value="Genomic_DNA"/>
</dbReference>
<comment type="catalytic activity">
    <reaction evidence="9">
        <text>4-CDP-2-C-methyl-D-erythritol + ATP = 4-CDP-2-C-methyl-D-erythritol 2-phosphate + ADP + H(+)</text>
        <dbReference type="Rhea" id="RHEA:18437"/>
        <dbReference type="ChEBI" id="CHEBI:15378"/>
        <dbReference type="ChEBI" id="CHEBI:30616"/>
        <dbReference type="ChEBI" id="CHEBI:57823"/>
        <dbReference type="ChEBI" id="CHEBI:57919"/>
        <dbReference type="ChEBI" id="CHEBI:456216"/>
        <dbReference type="EC" id="2.7.1.148"/>
    </reaction>
</comment>
<name>A0A4R2RVM1_9FIRM</name>
<evidence type="ECO:0000256" key="6">
    <source>
        <dbReference type="ARBA" id="ARBA00022777"/>
    </source>
</evidence>
<evidence type="ECO:0000259" key="11">
    <source>
        <dbReference type="Pfam" id="PF08544"/>
    </source>
</evidence>
<dbReference type="InterPro" id="IPR014721">
    <property type="entry name" value="Ribsml_uS5_D2-typ_fold_subgr"/>
</dbReference>
<comment type="caution">
    <text evidence="12">The sequence shown here is derived from an EMBL/GenBank/DDBJ whole genome shotgun (WGS) entry which is preliminary data.</text>
</comment>
<dbReference type="NCBIfam" id="TIGR00154">
    <property type="entry name" value="ispE"/>
    <property type="match status" value="1"/>
</dbReference>
<dbReference type="OrthoDB" id="9809438at2"/>
<evidence type="ECO:0000256" key="8">
    <source>
        <dbReference type="ARBA" id="ARBA00032554"/>
    </source>
</evidence>
<dbReference type="GO" id="GO:0019288">
    <property type="term" value="P:isopentenyl diphosphate biosynthetic process, methylerythritol 4-phosphate pathway"/>
    <property type="evidence" value="ECO:0007669"/>
    <property type="project" value="UniProtKB-UniRule"/>
</dbReference>
<gene>
    <name evidence="9" type="primary">ispE</name>
    <name evidence="12" type="ORF">EDD73_10393</name>
</gene>
<evidence type="ECO:0000256" key="5">
    <source>
        <dbReference type="ARBA" id="ARBA00022741"/>
    </source>
</evidence>
<reference evidence="12 13" key="1">
    <citation type="submission" date="2019-03" db="EMBL/GenBank/DDBJ databases">
        <title>Genomic Encyclopedia of Type Strains, Phase IV (KMG-IV): sequencing the most valuable type-strain genomes for metagenomic binning, comparative biology and taxonomic classification.</title>
        <authorList>
            <person name="Goeker M."/>
        </authorList>
    </citation>
    <scope>NUCLEOTIDE SEQUENCE [LARGE SCALE GENOMIC DNA]</scope>
    <source>
        <strain evidence="12 13">DSM 11170</strain>
    </source>
</reference>
<dbReference type="PANTHER" id="PTHR43527">
    <property type="entry name" value="4-DIPHOSPHOCYTIDYL-2-C-METHYL-D-ERYTHRITOL KINASE, CHLOROPLASTIC"/>
    <property type="match status" value="1"/>
</dbReference>
<dbReference type="GO" id="GO:0016114">
    <property type="term" value="P:terpenoid biosynthetic process"/>
    <property type="evidence" value="ECO:0007669"/>
    <property type="project" value="UniProtKB-UniRule"/>
</dbReference>
<feature type="active site" evidence="9">
    <location>
        <position position="8"/>
    </location>
</feature>
<dbReference type="AlphaFoldDB" id="A0A4R2RVM1"/>
<comment type="pathway">
    <text evidence="9">Isoprenoid biosynthesis; isopentenyl diphosphate biosynthesis via DXP pathway; isopentenyl diphosphate from 1-deoxy-D-xylulose 5-phosphate: step 3/6.</text>
</comment>
<dbReference type="InterPro" id="IPR006204">
    <property type="entry name" value="GHMP_kinase_N_dom"/>
</dbReference>
<comment type="function">
    <text evidence="9">Catalyzes the phosphorylation of the position 2 hydroxy group of 4-diphosphocytidyl-2C-methyl-D-erythritol.</text>
</comment>
<evidence type="ECO:0000259" key="10">
    <source>
        <dbReference type="Pfam" id="PF00288"/>
    </source>
</evidence>
<dbReference type="InterPro" id="IPR004424">
    <property type="entry name" value="IspE"/>
</dbReference>
<evidence type="ECO:0000313" key="13">
    <source>
        <dbReference type="Proteomes" id="UP000294813"/>
    </source>
</evidence>
<keyword evidence="6 9" id="KW-0418">Kinase</keyword>
<evidence type="ECO:0000256" key="1">
    <source>
        <dbReference type="ARBA" id="ARBA00009684"/>
    </source>
</evidence>
<feature type="domain" description="GHMP kinase C-terminal" evidence="11">
    <location>
        <begin position="201"/>
        <end position="274"/>
    </location>
</feature>
<feature type="domain" description="GHMP kinase N-terminal" evidence="10">
    <location>
        <begin position="64"/>
        <end position="142"/>
    </location>
</feature>
<dbReference type="InterPro" id="IPR013750">
    <property type="entry name" value="GHMP_kinase_C_dom"/>
</dbReference>
<dbReference type="InterPro" id="IPR020568">
    <property type="entry name" value="Ribosomal_Su5_D2-typ_SF"/>
</dbReference>
<dbReference type="EC" id="2.7.1.148" evidence="2 9"/>
<dbReference type="Pfam" id="PF08544">
    <property type="entry name" value="GHMP_kinases_C"/>
    <property type="match status" value="1"/>
</dbReference>
<comment type="similarity">
    <text evidence="1 9">Belongs to the GHMP kinase family. IspE subfamily.</text>
</comment>
<dbReference type="PIRSF" id="PIRSF010376">
    <property type="entry name" value="IspE"/>
    <property type="match status" value="1"/>
</dbReference>
<evidence type="ECO:0000256" key="2">
    <source>
        <dbReference type="ARBA" id="ARBA00012052"/>
    </source>
</evidence>